<comment type="caution">
    <text evidence="1">The sequence shown here is derived from an EMBL/GenBank/DDBJ whole genome shotgun (WGS) entry which is preliminary data.</text>
</comment>
<proteinExistence type="predicted"/>
<evidence type="ECO:0000313" key="2">
    <source>
        <dbReference type="Proteomes" id="UP000821865"/>
    </source>
</evidence>
<protein>
    <submittedName>
        <fullName evidence="1">Uncharacterized protein</fullName>
    </submittedName>
</protein>
<dbReference type="EMBL" id="CM023472">
    <property type="protein sequence ID" value="KAH7959021.1"/>
    <property type="molecule type" value="Genomic_DNA"/>
</dbReference>
<organism evidence="1 2">
    <name type="scientific">Dermacentor silvarum</name>
    <name type="common">Tick</name>
    <dbReference type="NCBI Taxonomy" id="543639"/>
    <lineage>
        <taxon>Eukaryota</taxon>
        <taxon>Metazoa</taxon>
        <taxon>Ecdysozoa</taxon>
        <taxon>Arthropoda</taxon>
        <taxon>Chelicerata</taxon>
        <taxon>Arachnida</taxon>
        <taxon>Acari</taxon>
        <taxon>Parasitiformes</taxon>
        <taxon>Ixodida</taxon>
        <taxon>Ixodoidea</taxon>
        <taxon>Ixodidae</taxon>
        <taxon>Rhipicephalinae</taxon>
        <taxon>Dermacentor</taxon>
    </lineage>
</organism>
<sequence>MENITHYHDPKTRRKKATLCNLRLEEHLENKKHFPHQLIGYRKNISTQDLFLILQNTLLQPKTAQTQALLAIDIKKAFDNLTQDHILKSVPDTGCGTNMYN</sequence>
<name>A0ACB8D3P7_DERSI</name>
<keyword evidence="2" id="KW-1185">Reference proteome</keyword>
<accession>A0ACB8D3P7</accession>
<dbReference type="Proteomes" id="UP000821865">
    <property type="component" value="Chromosome 3"/>
</dbReference>
<reference evidence="1" key="1">
    <citation type="submission" date="2020-05" db="EMBL/GenBank/DDBJ databases">
        <title>Large-scale comparative analyses of tick genomes elucidate their genetic diversity and vector capacities.</title>
        <authorList>
            <person name="Jia N."/>
            <person name="Wang J."/>
            <person name="Shi W."/>
            <person name="Du L."/>
            <person name="Sun Y."/>
            <person name="Zhan W."/>
            <person name="Jiang J."/>
            <person name="Wang Q."/>
            <person name="Zhang B."/>
            <person name="Ji P."/>
            <person name="Sakyi L.B."/>
            <person name="Cui X."/>
            <person name="Yuan T."/>
            <person name="Jiang B."/>
            <person name="Yang W."/>
            <person name="Lam T.T.-Y."/>
            <person name="Chang Q."/>
            <person name="Ding S."/>
            <person name="Wang X."/>
            <person name="Zhu J."/>
            <person name="Ruan X."/>
            <person name="Zhao L."/>
            <person name="Wei J."/>
            <person name="Que T."/>
            <person name="Du C."/>
            <person name="Cheng J."/>
            <person name="Dai P."/>
            <person name="Han X."/>
            <person name="Huang E."/>
            <person name="Gao Y."/>
            <person name="Liu J."/>
            <person name="Shao H."/>
            <person name="Ye R."/>
            <person name="Li L."/>
            <person name="Wei W."/>
            <person name="Wang X."/>
            <person name="Wang C."/>
            <person name="Yang T."/>
            <person name="Huo Q."/>
            <person name="Li W."/>
            <person name="Guo W."/>
            <person name="Chen H."/>
            <person name="Zhou L."/>
            <person name="Ni X."/>
            <person name="Tian J."/>
            <person name="Zhou Y."/>
            <person name="Sheng Y."/>
            <person name="Liu T."/>
            <person name="Pan Y."/>
            <person name="Xia L."/>
            <person name="Li J."/>
            <person name="Zhao F."/>
            <person name="Cao W."/>
        </authorList>
    </citation>
    <scope>NUCLEOTIDE SEQUENCE</scope>
    <source>
        <strain evidence="1">Dsil-2018</strain>
    </source>
</reference>
<gene>
    <name evidence="1" type="ORF">HPB49_007355</name>
</gene>
<evidence type="ECO:0000313" key="1">
    <source>
        <dbReference type="EMBL" id="KAH7959021.1"/>
    </source>
</evidence>